<dbReference type="PANTHER" id="PTHR44936">
    <property type="entry name" value="SENSOR PROTEIN CREC"/>
    <property type="match status" value="1"/>
</dbReference>
<protein>
    <recommendedName>
        <fullName evidence="3">histidine kinase</fullName>
        <ecNumber evidence="3">2.7.13.3</ecNumber>
    </recommendedName>
</protein>
<dbReference type="Gene3D" id="6.10.340.10">
    <property type="match status" value="1"/>
</dbReference>
<evidence type="ECO:0000256" key="10">
    <source>
        <dbReference type="ARBA" id="ARBA00022989"/>
    </source>
</evidence>
<dbReference type="RefSeq" id="WP_203753089.1">
    <property type="nucleotide sequence ID" value="NZ_BAAAUC010000028.1"/>
</dbReference>
<keyword evidence="8 15" id="KW-0418">Kinase</keyword>
<keyword evidence="7" id="KW-0547">Nucleotide-binding</keyword>
<proteinExistence type="predicted"/>
<evidence type="ECO:0000256" key="1">
    <source>
        <dbReference type="ARBA" id="ARBA00000085"/>
    </source>
</evidence>
<keyword evidence="4" id="KW-0597">Phosphoprotein</keyword>
<name>A0A919IQL1_9ACTN</name>
<sequence>MLFGKFRILGKLALLVLVPLLGVLALTVPILINRADAASEAQDTSDSVQLATQVSSAVLELQEERLLSVGFLLKQVDEPTLALQSAEAAEKVAELLDSEYELPAGLRRSVILATKLSSTRQNVLSGLTTPTDVVADFTNVITPMIDGLGLSSHADLTTAVGQQVFALERAMRSDDLISQASCYLTYAAFLNNSGGREGKAAATLVLSLFNQTFSQIQSVITESKPYFTDAQYKLYINTQDAFQSRVGSTFTATLATDPAKALGSLNLRNLFPSLQSVMVLGGFVEKRVAKDVDVSVTDNRSAAIQQASYIGGGALLLLILVVTLSIFMARAVARPLRRLTVSADRIARAAESELERVADDESEAQVRPIRLDPVDVEAQDEIGDLARAFDRVQTTAARLVERQVLGRRNVAQMFGHVGRRTQNLVGRQLSLIDSLERRETDSDRLRELYRLDHMSSRLRRNASALVVLSGGAGANEHMAPLALSDVVRLALGEIEDYTRVEVDVPEEIVVVPAVLADLTLLLAELLENSTTFSPPHTTVTVSAEELRGGARVAIIDHGLGLAPERLAEENARLTRRERLDLAPTEVLGLFVVGRLARRHGIEVTLTDTPDGGLTAWIDLSPQHLIARVESLAVAPPAVPAPPAMPEIPAGYETVGPPISGALRGNTAEVAIASTAIRTVPGSQQPFDPNVLNRATRTLESVPSWNAFGGSGQPGGEDPYAGQPVYDAEPVYSPGVPYQEPVASYHQPDPAHAYNSGIPVAGRNPVALPELPAAGQQAWGNEPALPAGPGWTAPHPSETAWTIPEQAETNWNTPAPAEPAWNTPAPAPTNWNTPAPAETNWNTPAPAEPAWNTPAPAVEAPMASAGNSGYSAPAPEPTSPAPATAQQNGGSKPLRRRVPGSQLPVETGPKQHAAAPSQDDALAARAAFDAFEQGVSRAHETSTSIPAPDLTNGHANGHANGQWSMPASMPEMPAPQWNVPAPAPAPEAAPQWNTPAPAPQWNTPAPAPEAAPQWNNPAAEPVRSQQWDAPAPAAAPAPPSLGGGGLTRRVPGATLPSEPHQPILPPAPTLMDPEQARALMDQFEYGVALALNETQPQPEGQPR</sequence>
<dbReference type="SMART" id="SM00304">
    <property type="entry name" value="HAMP"/>
    <property type="match status" value="1"/>
</dbReference>
<keyword evidence="5" id="KW-0808">Transferase</keyword>
<dbReference type="Pfam" id="PF08376">
    <property type="entry name" value="NIT"/>
    <property type="match status" value="1"/>
</dbReference>
<keyword evidence="9" id="KW-0067">ATP-binding</keyword>
<evidence type="ECO:0000256" key="11">
    <source>
        <dbReference type="ARBA" id="ARBA00023012"/>
    </source>
</evidence>
<dbReference type="GO" id="GO:0004673">
    <property type="term" value="F:protein histidine kinase activity"/>
    <property type="evidence" value="ECO:0007669"/>
    <property type="project" value="UniProtKB-EC"/>
</dbReference>
<dbReference type="SUPFAM" id="SSF55874">
    <property type="entry name" value="ATPase domain of HSP90 chaperone/DNA topoisomerase II/histidine kinase"/>
    <property type="match status" value="1"/>
</dbReference>
<dbReference type="GO" id="GO:0005524">
    <property type="term" value="F:ATP binding"/>
    <property type="evidence" value="ECO:0007669"/>
    <property type="project" value="UniProtKB-KW"/>
</dbReference>
<dbReference type="GO" id="GO:0000160">
    <property type="term" value="P:phosphorelay signal transduction system"/>
    <property type="evidence" value="ECO:0007669"/>
    <property type="project" value="UniProtKB-KW"/>
</dbReference>
<dbReference type="InterPro" id="IPR003594">
    <property type="entry name" value="HATPase_dom"/>
</dbReference>
<dbReference type="SMART" id="SM00387">
    <property type="entry name" value="HATPase_c"/>
    <property type="match status" value="1"/>
</dbReference>
<dbReference type="AlphaFoldDB" id="A0A919IQL1"/>
<feature type="region of interest" description="Disordered" evidence="12">
    <location>
        <begin position="777"/>
        <end position="797"/>
    </location>
</feature>
<keyword evidence="6 13" id="KW-0812">Transmembrane</keyword>
<dbReference type="EC" id="2.7.13.3" evidence="3"/>
<evidence type="ECO:0000256" key="8">
    <source>
        <dbReference type="ARBA" id="ARBA00022777"/>
    </source>
</evidence>
<evidence type="ECO:0000256" key="5">
    <source>
        <dbReference type="ARBA" id="ARBA00022679"/>
    </source>
</evidence>
<keyword evidence="10 13" id="KW-1133">Transmembrane helix</keyword>
<evidence type="ECO:0000256" key="3">
    <source>
        <dbReference type="ARBA" id="ARBA00012438"/>
    </source>
</evidence>
<feature type="compositionally biased region" description="Low complexity" evidence="12">
    <location>
        <begin position="809"/>
        <end position="839"/>
    </location>
</feature>
<evidence type="ECO:0000256" key="2">
    <source>
        <dbReference type="ARBA" id="ARBA00004370"/>
    </source>
</evidence>
<comment type="subcellular location">
    <subcellularLocation>
        <location evidence="2">Membrane</location>
    </subcellularLocation>
</comment>
<evidence type="ECO:0000256" key="7">
    <source>
        <dbReference type="ARBA" id="ARBA00022741"/>
    </source>
</evidence>
<evidence type="ECO:0000256" key="13">
    <source>
        <dbReference type="SAM" id="Phobius"/>
    </source>
</evidence>
<feature type="region of interest" description="Disordered" evidence="12">
    <location>
        <begin position="932"/>
        <end position="1069"/>
    </location>
</feature>
<dbReference type="InterPro" id="IPR036890">
    <property type="entry name" value="HATPase_C_sf"/>
</dbReference>
<feature type="transmembrane region" description="Helical" evidence="13">
    <location>
        <begin position="309"/>
        <end position="329"/>
    </location>
</feature>
<dbReference type="PANTHER" id="PTHR44936:SF9">
    <property type="entry name" value="SENSOR PROTEIN CREC"/>
    <property type="match status" value="1"/>
</dbReference>
<dbReference type="InterPro" id="IPR003660">
    <property type="entry name" value="HAMP_dom"/>
</dbReference>
<evidence type="ECO:0000259" key="14">
    <source>
        <dbReference type="PROSITE" id="PS50885"/>
    </source>
</evidence>
<feature type="region of interest" description="Disordered" evidence="12">
    <location>
        <begin position="809"/>
        <end position="919"/>
    </location>
</feature>
<dbReference type="EMBL" id="BOMH01000069">
    <property type="protein sequence ID" value="GID69954.1"/>
    <property type="molecule type" value="Genomic_DNA"/>
</dbReference>
<keyword evidence="16" id="KW-1185">Reference proteome</keyword>
<gene>
    <name evidence="15" type="ORF">Acy02nite_78350</name>
</gene>
<comment type="caution">
    <text evidence="15">The sequence shown here is derived from an EMBL/GenBank/DDBJ whole genome shotgun (WGS) entry which is preliminary data.</text>
</comment>
<organism evidence="15 16">
    <name type="scientific">Actinoplanes cyaneus</name>
    <dbReference type="NCBI Taxonomy" id="52696"/>
    <lineage>
        <taxon>Bacteria</taxon>
        <taxon>Bacillati</taxon>
        <taxon>Actinomycetota</taxon>
        <taxon>Actinomycetes</taxon>
        <taxon>Micromonosporales</taxon>
        <taxon>Micromonosporaceae</taxon>
        <taxon>Actinoplanes</taxon>
    </lineage>
</organism>
<reference evidence="15" key="1">
    <citation type="submission" date="2021-01" db="EMBL/GenBank/DDBJ databases">
        <title>Whole genome shotgun sequence of Actinoplanes cyaneus NBRC 14990.</title>
        <authorList>
            <person name="Komaki H."/>
            <person name="Tamura T."/>
        </authorList>
    </citation>
    <scope>NUCLEOTIDE SEQUENCE</scope>
    <source>
        <strain evidence="15">NBRC 14990</strain>
    </source>
</reference>
<evidence type="ECO:0000256" key="9">
    <source>
        <dbReference type="ARBA" id="ARBA00022840"/>
    </source>
</evidence>
<keyword evidence="13" id="KW-0472">Membrane</keyword>
<feature type="domain" description="HAMP" evidence="14">
    <location>
        <begin position="330"/>
        <end position="401"/>
    </location>
</feature>
<comment type="catalytic activity">
    <reaction evidence="1">
        <text>ATP + protein L-histidine = ADP + protein N-phospho-L-histidine.</text>
        <dbReference type="EC" id="2.7.13.3"/>
    </reaction>
</comment>
<evidence type="ECO:0000256" key="12">
    <source>
        <dbReference type="SAM" id="MobiDB-lite"/>
    </source>
</evidence>
<evidence type="ECO:0000256" key="6">
    <source>
        <dbReference type="ARBA" id="ARBA00022692"/>
    </source>
</evidence>
<dbReference type="Pfam" id="PF00672">
    <property type="entry name" value="HAMP"/>
    <property type="match status" value="1"/>
</dbReference>
<dbReference type="InterPro" id="IPR050980">
    <property type="entry name" value="2C_sensor_his_kinase"/>
</dbReference>
<accession>A0A919IQL1</accession>
<dbReference type="Pfam" id="PF02518">
    <property type="entry name" value="HATPase_c"/>
    <property type="match status" value="1"/>
</dbReference>
<feature type="compositionally biased region" description="Low complexity" evidence="12">
    <location>
        <begin position="963"/>
        <end position="974"/>
    </location>
</feature>
<evidence type="ECO:0000313" key="16">
    <source>
        <dbReference type="Proteomes" id="UP000619479"/>
    </source>
</evidence>
<dbReference type="CDD" id="cd06225">
    <property type="entry name" value="HAMP"/>
    <property type="match status" value="1"/>
</dbReference>
<dbReference type="Proteomes" id="UP000619479">
    <property type="component" value="Unassembled WGS sequence"/>
</dbReference>
<keyword evidence="11" id="KW-0902">Two-component regulatory system</keyword>
<dbReference type="PROSITE" id="PS50885">
    <property type="entry name" value="HAMP"/>
    <property type="match status" value="1"/>
</dbReference>
<dbReference type="InterPro" id="IPR013587">
    <property type="entry name" value="Nitrate/nitrite_sensing"/>
</dbReference>
<evidence type="ECO:0000256" key="4">
    <source>
        <dbReference type="ARBA" id="ARBA00022553"/>
    </source>
</evidence>
<evidence type="ECO:0000313" key="15">
    <source>
        <dbReference type="EMBL" id="GID69954.1"/>
    </source>
</evidence>
<dbReference type="GO" id="GO:0016020">
    <property type="term" value="C:membrane"/>
    <property type="evidence" value="ECO:0007669"/>
    <property type="project" value="UniProtKB-SubCell"/>
</dbReference>
<dbReference type="Gene3D" id="3.30.565.10">
    <property type="entry name" value="Histidine kinase-like ATPase, C-terminal domain"/>
    <property type="match status" value="1"/>
</dbReference>